<name>A0ABY6Z2W2_9BACL</name>
<feature type="transmembrane region" description="Helical" evidence="2">
    <location>
        <begin position="39"/>
        <end position="60"/>
    </location>
</feature>
<keyword evidence="2" id="KW-0472">Membrane</keyword>
<dbReference type="EMBL" id="CP104064">
    <property type="protein sequence ID" value="WAH36536.1"/>
    <property type="molecule type" value="Genomic_DNA"/>
</dbReference>
<feature type="region of interest" description="Disordered" evidence="1">
    <location>
        <begin position="1"/>
        <end position="33"/>
    </location>
</feature>
<organism evidence="3 4">
    <name type="scientific">Alicyclobacillus dauci</name>
    <dbReference type="NCBI Taxonomy" id="1475485"/>
    <lineage>
        <taxon>Bacteria</taxon>
        <taxon>Bacillati</taxon>
        <taxon>Bacillota</taxon>
        <taxon>Bacilli</taxon>
        <taxon>Bacillales</taxon>
        <taxon>Alicyclobacillaceae</taxon>
        <taxon>Alicyclobacillus</taxon>
    </lineage>
</organism>
<keyword evidence="2" id="KW-1133">Transmembrane helix</keyword>
<feature type="compositionally biased region" description="Basic and acidic residues" evidence="1">
    <location>
        <begin position="13"/>
        <end position="31"/>
    </location>
</feature>
<dbReference type="RefSeq" id="WP_268043888.1">
    <property type="nucleotide sequence ID" value="NZ_CP104064.1"/>
</dbReference>
<dbReference type="Proteomes" id="UP001164803">
    <property type="component" value="Chromosome"/>
</dbReference>
<protein>
    <submittedName>
        <fullName evidence="3">Uncharacterized protein</fullName>
    </submittedName>
</protein>
<sequence>MFPNDPRNGLNPRDLERKANDKYHLENDEHQQSPLQRPVVGWMTMGIIALVVIAVIVAFAV</sequence>
<evidence type="ECO:0000256" key="1">
    <source>
        <dbReference type="SAM" id="MobiDB-lite"/>
    </source>
</evidence>
<evidence type="ECO:0000313" key="4">
    <source>
        <dbReference type="Proteomes" id="UP001164803"/>
    </source>
</evidence>
<proteinExistence type="predicted"/>
<evidence type="ECO:0000313" key="3">
    <source>
        <dbReference type="EMBL" id="WAH36536.1"/>
    </source>
</evidence>
<evidence type="ECO:0000256" key="2">
    <source>
        <dbReference type="SAM" id="Phobius"/>
    </source>
</evidence>
<reference evidence="3" key="1">
    <citation type="submission" date="2022-08" db="EMBL/GenBank/DDBJ databases">
        <title>Alicyclobacillus dauci DSM2870, complete genome.</title>
        <authorList>
            <person name="Wang Q."/>
            <person name="Cai R."/>
            <person name="Wang Z."/>
        </authorList>
    </citation>
    <scope>NUCLEOTIDE SEQUENCE</scope>
    <source>
        <strain evidence="3">DSM 28700</strain>
    </source>
</reference>
<keyword evidence="2" id="KW-0812">Transmembrane</keyword>
<gene>
    <name evidence="3" type="ORF">NZD86_20380</name>
</gene>
<keyword evidence="4" id="KW-1185">Reference proteome</keyword>
<accession>A0ABY6Z2W2</accession>